<dbReference type="Proteomes" id="UP000663882">
    <property type="component" value="Unassembled WGS sequence"/>
</dbReference>
<proteinExistence type="predicted"/>
<organism evidence="2 3">
    <name type="scientific">Rotaria sordida</name>
    <dbReference type="NCBI Taxonomy" id="392033"/>
    <lineage>
        <taxon>Eukaryota</taxon>
        <taxon>Metazoa</taxon>
        <taxon>Spiralia</taxon>
        <taxon>Gnathifera</taxon>
        <taxon>Rotifera</taxon>
        <taxon>Eurotatoria</taxon>
        <taxon>Bdelloidea</taxon>
        <taxon>Philodinida</taxon>
        <taxon>Philodinidae</taxon>
        <taxon>Rotaria</taxon>
    </lineage>
</organism>
<gene>
    <name evidence="2" type="ORF">RFH988_LOCUS17952</name>
</gene>
<dbReference type="OrthoDB" id="10029071at2759"/>
<dbReference type="AlphaFoldDB" id="A0A814M589"/>
<evidence type="ECO:0000256" key="1">
    <source>
        <dbReference type="SAM" id="MobiDB-lite"/>
    </source>
</evidence>
<name>A0A814M589_9BILA</name>
<feature type="compositionally biased region" description="Polar residues" evidence="1">
    <location>
        <begin position="70"/>
        <end position="88"/>
    </location>
</feature>
<feature type="region of interest" description="Disordered" evidence="1">
    <location>
        <begin position="56"/>
        <end position="109"/>
    </location>
</feature>
<protein>
    <submittedName>
        <fullName evidence="2">Uncharacterized protein</fullName>
    </submittedName>
</protein>
<reference evidence="2" key="1">
    <citation type="submission" date="2021-02" db="EMBL/GenBank/DDBJ databases">
        <authorList>
            <person name="Nowell W R."/>
        </authorList>
    </citation>
    <scope>NUCLEOTIDE SEQUENCE</scope>
</reference>
<evidence type="ECO:0000313" key="3">
    <source>
        <dbReference type="Proteomes" id="UP000663882"/>
    </source>
</evidence>
<sequence length="133" mass="15160">MTNYHSDKNMVHNIHQQKCYSIDNLTDQSSKSCLNNKRLCPVTHDDSQSIVHCINDSNHQQQRPPPPLMSYSTMINSPARSKRGSPSSDPDEDDFQVITRIDDNNGSESTYVCDRGQESIDQTTLEQHQVCFM</sequence>
<evidence type="ECO:0000313" key="2">
    <source>
        <dbReference type="EMBL" id="CAF1074576.1"/>
    </source>
</evidence>
<comment type="caution">
    <text evidence="2">The sequence shown here is derived from an EMBL/GenBank/DDBJ whole genome shotgun (WGS) entry which is preliminary data.</text>
</comment>
<dbReference type="EMBL" id="CAJNOO010000986">
    <property type="protein sequence ID" value="CAF1074576.1"/>
    <property type="molecule type" value="Genomic_DNA"/>
</dbReference>
<accession>A0A814M589</accession>